<dbReference type="Proteomes" id="UP000220797">
    <property type="component" value="Unassembled WGS sequence"/>
</dbReference>
<dbReference type="AlphaFoldDB" id="A0A1J1GSI3"/>
<proteinExistence type="predicted"/>
<gene>
    <name evidence="1" type="ORF">PGAL8A_00171800</name>
</gene>
<protein>
    <submittedName>
        <fullName evidence="1">Uncharacterized protein</fullName>
    </submittedName>
</protein>
<dbReference type="VEuPathDB" id="PlasmoDB:PGAL8A_00171800"/>
<evidence type="ECO:0000313" key="2">
    <source>
        <dbReference type="Proteomes" id="UP000220797"/>
    </source>
</evidence>
<comment type="caution">
    <text evidence="1">The sequence shown here is derived from an EMBL/GenBank/DDBJ whole genome shotgun (WGS) entry which is preliminary data.</text>
</comment>
<dbReference type="OrthoDB" id="386071at2759"/>
<dbReference type="RefSeq" id="XP_028526832.1">
    <property type="nucleotide sequence ID" value="XM_028670040.1"/>
</dbReference>
<dbReference type="EMBL" id="CVMV01000020">
    <property type="protein sequence ID" value="CRG94011.1"/>
    <property type="molecule type" value="Genomic_DNA"/>
</dbReference>
<reference evidence="1" key="1">
    <citation type="submission" date="2015-04" db="EMBL/GenBank/DDBJ databases">
        <authorList>
            <consortium name="Pathogen Informatics"/>
        </authorList>
    </citation>
    <scope>NUCLEOTIDE SEQUENCE [LARGE SCALE GENOMIC DNA]</scope>
    <source>
        <strain evidence="1">8A</strain>
    </source>
</reference>
<organism evidence="1 2">
    <name type="scientific">Plasmodium gallinaceum</name>
    <dbReference type="NCBI Taxonomy" id="5849"/>
    <lineage>
        <taxon>Eukaryota</taxon>
        <taxon>Sar</taxon>
        <taxon>Alveolata</taxon>
        <taxon>Apicomplexa</taxon>
        <taxon>Aconoidasida</taxon>
        <taxon>Haemosporida</taxon>
        <taxon>Plasmodiidae</taxon>
        <taxon>Plasmodium</taxon>
        <taxon>Plasmodium (Haemamoeba)</taxon>
    </lineage>
</organism>
<sequence>MNLKDLLHNEIIIFKITEFLNIVEVQNLIISLRINVKTNFYFMRECLSLLYIQNTGKDLGEYKNKNDSNYVDTYESTNLGIDEVEEETNIITYDDENDEYLFDKYNGENIIIDKKNVDIVKNYTDDTNILENNESILLHSNNNMKKRTNFYEINKQNYMAVHEIKRNLNYDNEKDKYKDFYKYWLYLHLSNEIIDIKKELDTFFNIKKNMPVNRNNKLHFDIFQIFKFKGNYYSFFDVPWISIYFEYSLNAICCFCNIKVDVNSTCVFSENFDLCVSNKKLLNYFNEINDDDYNNINDSYENHFNNINNNEDYEYTAKRRKCNNTLYYEKNDNEFSIIRKTHIFCDDCVKLLDYRLNLSTIFEAIKKDYDLLKKLNIINKTFKLPRSLFCICNYFFFKDKYITFFKKVSNNLQNHRKTLKKKLVNNFIFSFSLNFYKFVIRPLLLCDDKGIFSQESIFLFGFYIKYKNLLKLFSSPRIIHIYFSFNVIFEKIKKLQHFYKHKYFSRLSKVLHFDVIAIIEKLKCSQSKKIYKDLSKHIYNYLSEEVLLKTSYDEIYKYFFQCVQKYKFS</sequence>
<keyword evidence="2" id="KW-1185">Reference proteome</keyword>
<accession>A0A1J1GSI3</accession>
<evidence type="ECO:0000313" key="1">
    <source>
        <dbReference type="EMBL" id="CRG94011.1"/>
    </source>
</evidence>
<dbReference type="GeneID" id="39730245"/>
<name>A0A1J1GSI3_PLAGA</name>
<dbReference type="OMA" id="CNYFFFK"/>